<dbReference type="EMBL" id="KK101645">
    <property type="protein sequence ID" value="KIZ00121.1"/>
    <property type="molecule type" value="Genomic_DNA"/>
</dbReference>
<dbReference type="AlphaFoldDB" id="A0A0D2N1I8"/>
<dbReference type="GO" id="GO:0007165">
    <property type="term" value="P:signal transduction"/>
    <property type="evidence" value="ECO:0007669"/>
    <property type="project" value="InterPro"/>
</dbReference>
<evidence type="ECO:0000256" key="1">
    <source>
        <dbReference type="ARBA" id="ARBA00022723"/>
    </source>
</evidence>
<dbReference type="Proteomes" id="UP000054498">
    <property type="component" value="Unassembled WGS sequence"/>
</dbReference>
<dbReference type="GO" id="GO:0004114">
    <property type="term" value="F:3',5'-cyclic-nucleotide phosphodiesterase activity"/>
    <property type="evidence" value="ECO:0007669"/>
    <property type="project" value="InterPro"/>
</dbReference>
<dbReference type="GeneID" id="25740713"/>
<reference evidence="5 6" key="1">
    <citation type="journal article" date="2013" name="BMC Genomics">
        <title>Reconstruction of the lipid metabolism for the microalga Monoraphidium neglectum from its genome sequence reveals characteristics suitable for biofuel production.</title>
        <authorList>
            <person name="Bogen C."/>
            <person name="Al-Dilaimi A."/>
            <person name="Albersmeier A."/>
            <person name="Wichmann J."/>
            <person name="Grundmann M."/>
            <person name="Rupp O."/>
            <person name="Lauersen K.J."/>
            <person name="Blifernez-Klassen O."/>
            <person name="Kalinowski J."/>
            <person name="Goesmann A."/>
            <person name="Mussgnug J.H."/>
            <person name="Kruse O."/>
        </authorList>
    </citation>
    <scope>NUCLEOTIDE SEQUENCE [LARGE SCALE GENOMIC DNA]</scope>
    <source>
        <strain evidence="5 6">SAG 48.87</strain>
    </source>
</reference>
<accession>A0A0D2N1I8</accession>
<dbReference type="PROSITE" id="PS51845">
    <property type="entry name" value="PDEASE_I_2"/>
    <property type="match status" value="1"/>
</dbReference>
<dbReference type="KEGG" id="mng:MNEG_7837"/>
<proteinExistence type="predicted"/>
<dbReference type="InterPro" id="IPR036971">
    <property type="entry name" value="PDEase_catalytic_dom_sf"/>
</dbReference>
<keyword evidence="2" id="KW-0378">Hydrolase</keyword>
<keyword evidence="1" id="KW-0479">Metal-binding</keyword>
<feature type="non-terminal residue" evidence="5">
    <location>
        <position position="419"/>
    </location>
</feature>
<feature type="region of interest" description="Disordered" evidence="3">
    <location>
        <begin position="131"/>
        <end position="162"/>
    </location>
</feature>
<feature type="region of interest" description="Disordered" evidence="3">
    <location>
        <begin position="239"/>
        <end position="276"/>
    </location>
</feature>
<feature type="domain" description="PDEase" evidence="4">
    <location>
        <begin position="284"/>
        <end position="419"/>
    </location>
</feature>
<protein>
    <recommendedName>
        <fullName evidence="4">PDEase domain-containing protein</fullName>
    </recommendedName>
</protein>
<dbReference type="PANTHER" id="PTHR11347">
    <property type="entry name" value="CYCLIC NUCLEOTIDE PHOSPHODIESTERASE"/>
    <property type="match status" value="1"/>
</dbReference>
<keyword evidence="6" id="KW-1185">Reference proteome</keyword>
<dbReference type="OrthoDB" id="541489at2759"/>
<evidence type="ECO:0000313" key="6">
    <source>
        <dbReference type="Proteomes" id="UP000054498"/>
    </source>
</evidence>
<dbReference type="Pfam" id="PF00233">
    <property type="entry name" value="PDEase_I"/>
    <property type="match status" value="1"/>
</dbReference>
<dbReference type="SUPFAM" id="SSF109604">
    <property type="entry name" value="HD-domain/PDEase-like"/>
    <property type="match status" value="1"/>
</dbReference>
<feature type="compositionally biased region" description="Gly residues" evidence="3">
    <location>
        <begin position="214"/>
        <end position="223"/>
    </location>
</feature>
<evidence type="ECO:0000256" key="3">
    <source>
        <dbReference type="SAM" id="MobiDB-lite"/>
    </source>
</evidence>
<dbReference type="Gene3D" id="1.10.1300.10">
    <property type="entry name" value="3'5'-cyclic nucleotide phosphodiesterase, catalytic domain"/>
    <property type="match status" value="1"/>
</dbReference>
<dbReference type="GO" id="GO:0046872">
    <property type="term" value="F:metal ion binding"/>
    <property type="evidence" value="ECO:0007669"/>
    <property type="project" value="UniProtKB-KW"/>
</dbReference>
<name>A0A0D2N1I8_9CHLO</name>
<organism evidence="5 6">
    <name type="scientific">Monoraphidium neglectum</name>
    <dbReference type="NCBI Taxonomy" id="145388"/>
    <lineage>
        <taxon>Eukaryota</taxon>
        <taxon>Viridiplantae</taxon>
        <taxon>Chlorophyta</taxon>
        <taxon>core chlorophytes</taxon>
        <taxon>Chlorophyceae</taxon>
        <taxon>CS clade</taxon>
        <taxon>Sphaeropleales</taxon>
        <taxon>Selenastraceae</taxon>
        <taxon>Monoraphidium</taxon>
    </lineage>
</organism>
<evidence type="ECO:0000256" key="2">
    <source>
        <dbReference type="ARBA" id="ARBA00022801"/>
    </source>
</evidence>
<feature type="compositionally biased region" description="Low complexity" evidence="3">
    <location>
        <begin position="131"/>
        <end position="146"/>
    </location>
</feature>
<dbReference type="InterPro" id="IPR002073">
    <property type="entry name" value="PDEase_catalytic_dom"/>
</dbReference>
<dbReference type="STRING" id="145388.A0A0D2N1I8"/>
<gene>
    <name evidence="5" type="ORF">MNEG_7837</name>
</gene>
<evidence type="ECO:0000313" key="5">
    <source>
        <dbReference type="EMBL" id="KIZ00121.1"/>
    </source>
</evidence>
<evidence type="ECO:0000259" key="4">
    <source>
        <dbReference type="PROSITE" id="PS51845"/>
    </source>
</evidence>
<dbReference type="RefSeq" id="XP_013899140.1">
    <property type="nucleotide sequence ID" value="XM_014043686.1"/>
</dbReference>
<sequence>MAHAPLIATPLAHYAVVASGGEGREAALLGALEMLISGQQRPDKAVIQHLREAVAAGAAGSAAATARAVPLGSGPGADAGCGGGGGGCSSCSSCSSSSCGGASASTWMGVSPPGTPSRGCSCSGSAGSDDGLPAGGAAAPQQLRRAPSGAGAAQGEKRRPSGGLLRRAATFGGLAAASLGLSGGWSLERSRLSTSSPSCHARRCPGCGSDDDGSGGSDGGGARGGGACADWCCGARRDGEGERRGGELEQGDEDEKERVQARTARMQADAPTAPFDGDDGAGLFNDPQPPEVQQALAAADAWQWDAFALDAATGGRPLSTLAAHLIGGAGLVRALGLDAAALGRWLRAIEAGYGDNPFHHKTHAADVLQTMHVLLTRGGLLELLQRDPLAHLAALLAAVVHDFRHRRARRPASGPLRDA</sequence>
<feature type="region of interest" description="Disordered" evidence="3">
    <location>
        <begin position="189"/>
        <end position="223"/>
    </location>
</feature>